<feature type="transmembrane region" description="Helical" evidence="1">
    <location>
        <begin position="261"/>
        <end position="281"/>
    </location>
</feature>
<dbReference type="AlphaFoldDB" id="A0A1H3R6X3"/>
<keyword evidence="1" id="KW-0812">Transmembrane</keyword>
<keyword evidence="1" id="KW-0472">Membrane</keyword>
<evidence type="ECO:0000313" key="3">
    <source>
        <dbReference type="EMBL" id="SDZ21524.1"/>
    </source>
</evidence>
<dbReference type="Proteomes" id="UP000199230">
    <property type="component" value="Unassembled WGS sequence"/>
</dbReference>
<evidence type="ECO:0000256" key="1">
    <source>
        <dbReference type="SAM" id="Phobius"/>
    </source>
</evidence>
<dbReference type="STRING" id="159292.SAMN05192546_11310"/>
<protein>
    <submittedName>
        <fullName evidence="3">Uncharacterized protein</fullName>
    </submittedName>
</protein>
<accession>A0A1H3R6X3</accession>
<dbReference type="EMBL" id="FNPV01000013">
    <property type="protein sequence ID" value="SDZ21524.1"/>
    <property type="molecule type" value="Genomic_DNA"/>
</dbReference>
<feature type="signal peptide" evidence="2">
    <location>
        <begin position="1"/>
        <end position="27"/>
    </location>
</feature>
<keyword evidence="4" id="KW-1185">Reference proteome</keyword>
<feature type="chain" id="PRO_5011690822" evidence="2">
    <location>
        <begin position="28"/>
        <end position="293"/>
    </location>
</feature>
<keyword evidence="1" id="KW-1133">Transmembrane helix</keyword>
<gene>
    <name evidence="3" type="ORF">SAMN05192546_11310</name>
</gene>
<organism evidence="3 4">
    <name type="scientific">Tindallia californiensis</name>
    <dbReference type="NCBI Taxonomy" id="159292"/>
    <lineage>
        <taxon>Bacteria</taxon>
        <taxon>Bacillati</taxon>
        <taxon>Bacillota</taxon>
        <taxon>Clostridia</taxon>
        <taxon>Peptostreptococcales</taxon>
        <taxon>Tindalliaceae</taxon>
        <taxon>Tindallia</taxon>
    </lineage>
</organism>
<dbReference type="RefSeq" id="WP_093315505.1">
    <property type="nucleotide sequence ID" value="NZ_FNPV01000013.1"/>
</dbReference>
<evidence type="ECO:0000256" key="2">
    <source>
        <dbReference type="SAM" id="SignalP"/>
    </source>
</evidence>
<reference evidence="3 4" key="1">
    <citation type="submission" date="2016-10" db="EMBL/GenBank/DDBJ databases">
        <authorList>
            <person name="de Groot N.N."/>
        </authorList>
    </citation>
    <scope>NUCLEOTIDE SEQUENCE [LARGE SCALE GENOMIC DNA]</scope>
    <source>
        <strain evidence="3 4">APO</strain>
    </source>
</reference>
<sequence length="293" mass="34547">MMCKQWNLMLWCGILCLAAVFSKPAYGNAFQQDDRQPYAFIFTGIHSQVQRENIQQMANRFQSWDIPLYLGFDEELQSLMEQEQSLISTDKREYLHWLKTLQEQHVYFLLPETANSREAASYLKRLFQWGITPLGYYYEEKMEPEPESTEEKRMVFSFSIPLTARWDSLSYFPPELVVQRQLEDQEPLFLMMRDVPSGEELKRWFKALEVPEMIPLTPGPSEFIRVDGSLVAIQNGEFRIPENLLAETKALQEEKTWMDSFARIFIMLLTGIIFSLIVIFMRSKKNRDRSLFG</sequence>
<proteinExistence type="predicted"/>
<keyword evidence="2" id="KW-0732">Signal</keyword>
<name>A0A1H3R6X3_9FIRM</name>
<evidence type="ECO:0000313" key="4">
    <source>
        <dbReference type="Proteomes" id="UP000199230"/>
    </source>
</evidence>